<accession>D0LXQ7</accession>
<evidence type="ECO:0000256" key="2">
    <source>
        <dbReference type="ARBA" id="ARBA00023136"/>
    </source>
</evidence>
<evidence type="ECO:0000313" key="6">
    <source>
        <dbReference type="Proteomes" id="UP000001880"/>
    </source>
</evidence>
<dbReference type="Gene3D" id="2.40.160.50">
    <property type="entry name" value="membrane protein fhac: a member of the omp85/tpsb transporter family"/>
    <property type="match status" value="1"/>
</dbReference>
<protein>
    <recommendedName>
        <fullName evidence="4">Bacterial surface antigen (D15) domain-containing protein</fullName>
    </recommendedName>
</protein>
<evidence type="ECO:0000259" key="4">
    <source>
        <dbReference type="Pfam" id="PF01103"/>
    </source>
</evidence>
<dbReference type="EMBL" id="CP001804">
    <property type="protein sequence ID" value="ACY17812.1"/>
    <property type="molecule type" value="Genomic_DNA"/>
</dbReference>
<dbReference type="STRING" id="502025.Hoch_5327"/>
<gene>
    <name evidence="5" type="ordered locus">Hoch_5327</name>
</gene>
<keyword evidence="6" id="KW-1185">Reference proteome</keyword>
<comment type="subcellular location">
    <subcellularLocation>
        <location evidence="1">Membrane</location>
    </subcellularLocation>
</comment>
<keyword evidence="2" id="KW-0472">Membrane</keyword>
<feature type="domain" description="Bacterial surface antigen (D15)" evidence="4">
    <location>
        <begin position="117"/>
        <end position="305"/>
    </location>
</feature>
<dbReference type="AlphaFoldDB" id="D0LXQ7"/>
<feature type="chain" id="PRO_5003010589" description="Bacterial surface antigen (D15) domain-containing protein" evidence="3">
    <location>
        <begin position="19"/>
        <end position="358"/>
    </location>
</feature>
<evidence type="ECO:0000313" key="5">
    <source>
        <dbReference type="EMBL" id="ACY17812.1"/>
    </source>
</evidence>
<sequence length="358" mass="38549">MNIALLVALLCASASATADDTVHDTVGSGWVALPGLWFNSEQGVGVSALALHYFPLEAEAERPSEVSLVGLATTEGDAAVRVEPSLHLGHGLYRIDTRVELARRVSSFYGIGNDSELAAQERYRRTRFSGRAELTRRLRPDLYLGPALEGFWNSDVASDTEMLPALMSGDILGADSGSVIGAGMIARYDTRNRSYAPSLGALLEGSLFVYDRALGSDYGFAATTANARVYFEPHSGHVVALQARGDFRAGEVPFENLAKAGDGNLLRGLRSGRFRDTHFVGSQIEYRSPMVWRVGAALFAATGRVGADLGELFDAGWKVAGGGGLRFAVKRADRLHLRVDVGVAEDGYQLYIDVREAF</sequence>
<evidence type="ECO:0000256" key="3">
    <source>
        <dbReference type="SAM" id="SignalP"/>
    </source>
</evidence>
<reference evidence="5 6" key="1">
    <citation type="journal article" date="2010" name="Stand. Genomic Sci.">
        <title>Complete genome sequence of Haliangium ochraceum type strain (SMP-2).</title>
        <authorList>
            <consortium name="US DOE Joint Genome Institute (JGI-PGF)"/>
            <person name="Ivanova N."/>
            <person name="Daum C."/>
            <person name="Lang E."/>
            <person name="Abt B."/>
            <person name="Kopitz M."/>
            <person name="Saunders E."/>
            <person name="Lapidus A."/>
            <person name="Lucas S."/>
            <person name="Glavina Del Rio T."/>
            <person name="Nolan M."/>
            <person name="Tice H."/>
            <person name="Copeland A."/>
            <person name="Cheng J.F."/>
            <person name="Chen F."/>
            <person name="Bruce D."/>
            <person name="Goodwin L."/>
            <person name="Pitluck S."/>
            <person name="Mavromatis K."/>
            <person name="Pati A."/>
            <person name="Mikhailova N."/>
            <person name="Chen A."/>
            <person name="Palaniappan K."/>
            <person name="Land M."/>
            <person name="Hauser L."/>
            <person name="Chang Y.J."/>
            <person name="Jeffries C.D."/>
            <person name="Detter J.C."/>
            <person name="Brettin T."/>
            <person name="Rohde M."/>
            <person name="Goker M."/>
            <person name="Bristow J."/>
            <person name="Markowitz V."/>
            <person name="Eisen J.A."/>
            <person name="Hugenholtz P."/>
            <person name="Kyrpides N.C."/>
            <person name="Klenk H.P."/>
        </authorList>
    </citation>
    <scope>NUCLEOTIDE SEQUENCE [LARGE SCALE GENOMIC DNA]</scope>
    <source>
        <strain evidence="6">DSM 14365 / CIP 107738 / JCM 11303 / AJ 13395 / SMP-2</strain>
    </source>
</reference>
<name>D0LXQ7_HALO1</name>
<evidence type="ECO:0000256" key="1">
    <source>
        <dbReference type="ARBA" id="ARBA00004370"/>
    </source>
</evidence>
<dbReference type="Proteomes" id="UP000001880">
    <property type="component" value="Chromosome"/>
</dbReference>
<dbReference type="GO" id="GO:0019867">
    <property type="term" value="C:outer membrane"/>
    <property type="evidence" value="ECO:0007669"/>
    <property type="project" value="InterPro"/>
</dbReference>
<dbReference type="InterPro" id="IPR000184">
    <property type="entry name" value="Bac_surfAg_D15"/>
</dbReference>
<feature type="signal peptide" evidence="3">
    <location>
        <begin position="1"/>
        <end position="18"/>
    </location>
</feature>
<organism evidence="5 6">
    <name type="scientific">Haliangium ochraceum (strain DSM 14365 / JCM 11303 / SMP-2)</name>
    <dbReference type="NCBI Taxonomy" id="502025"/>
    <lineage>
        <taxon>Bacteria</taxon>
        <taxon>Pseudomonadati</taxon>
        <taxon>Myxococcota</taxon>
        <taxon>Polyangia</taxon>
        <taxon>Haliangiales</taxon>
        <taxon>Kofleriaceae</taxon>
        <taxon>Haliangium</taxon>
    </lineage>
</organism>
<keyword evidence="3" id="KW-0732">Signal</keyword>
<dbReference type="Pfam" id="PF01103">
    <property type="entry name" value="Omp85"/>
    <property type="match status" value="1"/>
</dbReference>
<dbReference type="eggNOG" id="COG4775">
    <property type="taxonomic scope" value="Bacteria"/>
</dbReference>
<dbReference type="HOGENOM" id="CLU_046092_0_0_7"/>
<proteinExistence type="predicted"/>
<dbReference type="KEGG" id="hoh:Hoch_5327"/>